<dbReference type="InterPro" id="IPR000873">
    <property type="entry name" value="AMP-dep_synth/lig_dom"/>
</dbReference>
<sequence length="365" mass="40987">MTYPFSTIWINGRDISIEAIRNETALPASDFERATFTFIREWLSDQTIFEIQTSGSTGTPKKIILTREQMLASAHMTEQALALKPGYTALVCLHTQYIAGRMMLVRCFATGMRIVVTEPAANPLANIPDSIAIDFTAWVPYQLYAILSSPEAARLNSIGCVIIGGAPLNQEIIHELQAYSCIFYATYGMTETISHIALQTLNGINASSVFRALPGIALAIDERGCLTIDAHHLPEKIVTNDLVELKDNHAFLWLGRWDNVINSGGIKIIPEHLESRMMNTLYECGILRPFFIASVPDKKLGEKITLLLEGEALDEEKKYIIHQKIKQTFSSYETPKDIITLPKFLYTNTDKIDRRKTIEMITKRS</sequence>
<dbReference type="EMBL" id="JBHTKA010000015">
    <property type="protein sequence ID" value="MFD1003166.1"/>
    <property type="molecule type" value="Genomic_DNA"/>
</dbReference>
<gene>
    <name evidence="4" type="ORF">ACFQ21_27825</name>
</gene>
<evidence type="ECO:0000256" key="2">
    <source>
        <dbReference type="ARBA" id="ARBA00022598"/>
    </source>
</evidence>
<comment type="caution">
    <text evidence="4">The sequence shown here is derived from an EMBL/GenBank/DDBJ whole genome shotgun (WGS) entry which is preliminary data.</text>
</comment>
<evidence type="ECO:0000313" key="4">
    <source>
        <dbReference type="EMBL" id="MFD1003166.1"/>
    </source>
</evidence>
<comment type="similarity">
    <text evidence="1">Belongs to the ATP-dependent AMP-binding enzyme family.</text>
</comment>
<dbReference type="SUPFAM" id="SSF56801">
    <property type="entry name" value="Acetyl-CoA synthetase-like"/>
    <property type="match status" value="1"/>
</dbReference>
<evidence type="ECO:0000259" key="3">
    <source>
        <dbReference type="Pfam" id="PF00501"/>
    </source>
</evidence>
<dbReference type="Pfam" id="PF00501">
    <property type="entry name" value="AMP-binding"/>
    <property type="match status" value="1"/>
</dbReference>
<organism evidence="4 5">
    <name type="scientific">Ohtaekwangia kribbensis</name>
    <dbReference type="NCBI Taxonomy" id="688913"/>
    <lineage>
        <taxon>Bacteria</taxon>
        <taxon>Pseudomonadati</taxon>
        <taxon>Bacteroidota</taxon>
        <taxon>Cytophagia</taxon>
        <taxon>Cytophagales</taxon>
        <taxon>Fulvivirgaceae</taxon>
        <taxon>Ohtaekwangia</taxon>
    </lineage>
</organism>
<dbReference type="Gene3D" id="3.30.300.30">
    <property type="match status" value="1"/>
</dbReference>
<name>A0ABW3KCJ2_9BACT</name>
<dbReference type="InterPro" id="IPR042099">
    <property type="entry name" value="ANL_N_sf"/>
</dbReference>
<feature type="domain" description="AMP-dependent synthetase/ligase" evidence="3">
    <location>
        <begin position="43"/>
        <end position="220"/>
    </location>
</feature>
<dbReference type="PANTHER" id="PTHR43201">
    <property type="entry name" value="ACYL-COA SYNTHETASE"/>
    <property type="match status" value="1"/>
</dbReference>
<dbReference type="InterPro" id="IPR045851">
    <property type="entry name" value="AMP-bd_C_sf"/>
</dbReference>
<dbReference type="Proteomes" id="UP001597112">
    <property type="component" value="Unassembled WGS sequence"/>
</dbReference>
<keyword evidence="2" id="KW-0436">Ligase</keyword>
<accession>A0ABW3KCJ2</accession>
<proteinExistence type="inferred from homology"/>
<evidence type="ECO:0000256" key="1">
    <source>
        <dbReference type="ARBA" id="ARBA00006432"/>
    </source>
</evidence>
<dbReference type="PANTHER" id="PTHR43201:SF5">
    <property type="entry name" value="MEDIUM-CHAIN ACYL-COA LIGASE ACSF2, MITOCHONDRIAL"/>
    <property type="match status" value="1"/>
</dbReference>
<evidence type="ECO:0000313" key="5">
    <source>
        <dbReference type="Proteomes" id="UP001597112"/>
    </source>
</evidence>
<dbReference type="RefSeq" id="WP_377585451.1">
    <property type="nucleotide sequence ID" value="NZ_JBHTKA010000015.1"/>
</dbReference>
<dbReference type="Gene3D" id="3.40.50.12780">
    <property type="entry name" value="N-terminal domain of ligase-like"/>
    <property type="match status" value="1"/>
</dbReference>
<keyword evidence="5" id="KW-1185">Reference proteome</keyword>
<protein>
    <submittedName>
        <fullName evidence="4">AMP-binding protein</fullName>
    </submittedName>
</protein>
<reference evidence="5" key="1">
    <citation type="journal article" date="2019" name="Int. J. Syst. Evol. Microbiol.">
        <title>The Global Catalogue of Microorganisms (GCM) 10K type strain sequencing project: providing services to taxonomists for standard genome sequencing and annotation.</title>
        <authorList>
            <consortium name="The Broad Institute Genomics Platform"/>
            <consortium name="The Broad Institute Genome Sequencing Center for Infectious Disease"/>
            <person name="Wu L."/>
            <person name="Ma J."/>
        </authorList>
    </citation>
    <scope>NUCLEOTIDE SEQUENCE [LARGE SCALE GENOMIC DNA]</scope>
    <source>
        <strain evidence="5">CCUG 58938</strain>
    </source>
</reference>